<keyword evidence="1" id="KW-1133">Transmembrane helix</keyword>
<reference evidence="4" key="2">
    <citation type="journal article" date="2015" name="Mitochondrial DNA">
        <title>The complete mitochondrial genome of a spiraling whitefly, Aleurodicus dispersus Russell (Hemiptera: Aleyrodidae).</title>
        <authorList>
            <person name="Ming-Xing L."/>
            <person name="Zhi-Teng C."/>
            <person name="Wei-Wei Y."/>
            <person name="Yu-Zhou D."/>
        </authorList>
    </citation>
    <scope>NUCLEOTIDE SEQUENCE</scope>
</reference>
<organism evidence="3">
    <name type="scientific">Aleurodicus dispersus</name>
    <dbReference type="NCBI Taxonomy" id="267823"/>
    <lineage>
        <taxon>Eukaryota</taxon>
        <taxon>Metazoa</taxon>
        <taxon>Ecdysozoa</taxon>
        <taxon>Arthropoda</taxon>
        <taxon>Hexapoda</taxon>
        <taxon>Insecta</taxon>
        <taxon>Pterygota</taxon>
        <taxon>Neoptera</taxon>
        <taxon>Paraneoptera</taxon>
        <taxon>Hemiptera</taxon>
        <taxon>Sternorrhyncha</taxon>
        <taxon>Aleyrodoidea</taxon>
        <taxon>Aleyrodidae</taxon>
        <taxon>Aleurodicinae</taxon>
        <taxon>Aleurodicus</taxon>
    </lineage>
</organism>
<feature type="chain" id="PRO_5014109184" evidence="2">
    <location>
        <begin position="22"/>
        <end position="318"/>
    </location>
</feature>
<dbReference type="EMBL" id="JX566506">
    <property type="protein sequence ID" value="AGA54145.1"/>
    <property type="molecule type" value="Genomic_DNA"/>
</dbReference>
<feature type="transmembrane region" description="Helical" evidence="1">
    <location>
        <begin position="202"/>
        <end position="223"/>
    </location>
</feature>
<protein>
    <submittedName>
        <fullName evidence="3">NADH dehydrogenase subunit 1</fullName>
    </submittedName>
</protein>
<keyword evidence="3" id="KW-0496">Mitochondrion</keyword>
<feature type="transmembrane region" description="Helical" evidence="1">
    <location>
        <begin position="157"/>
        <end position="182"/>
    </location>
</feature>
<gene>
    <name evidence="3" type="primary">ND1</name>
</gene>
<accession>U5IJ54</accession>
<evidence type="ECO:0000313" key="3">
    <source>
        <dbReference type="EMBL" id="AGA54145.1"/>
    </source>
</evidence>
<reference evidence="4" key="3">
    <citation type="submission" date="2015-04" db="EMBL/GenBank/DDBJ databases">
        <authorList>
            <person name="Syromyatnikov M.Y."/>
            <person name="Popov V.N."/>
        </authorList>
    </citation>
    <scope>NUCLEOTIDE SEQUENCE</scope>
</reference>
<keyword evidence="1" id="KW-0812">Transmembrane</keyword>
<evidence type="ECO:0000313" key="4">
    <source>
        <dbReference type="EMBL" id="ALD62464.1"/>
    </source>
</evidence>
<keyword evidence="1" id="KW-0472">Membrane</keyword>
<reference evidence="3" key="1">
    <citation type="submission" date="2012-09" db="EMBL/GenBank/DDBJ databases">
        <authorList>
            <person name="Yu W.W."/>
            <person name="Du Y.Z."/>
        </authorList>
    </citation>
    <scope>NUCLEOTIDE SEQUENCE</scope>
</reference>
<dbReference type="EMBL" id="KR063274">
    <property type="protein sequence ID" value="ALD62464.1"/>
    <property type="molecule type" value="Genomic_DNA"/>
</dbReference>
<keyword evidence="2" id="KW-0732">Signal</keyword>
<evidence type="ECO:0000256" key="1">
    <source>
        <dbReference type="SAM" id="Phobius"/>
    </source>
</evidence>
<feature type="signal peptide" evidence="2">
    <location>
        <begin position="1"/>
        <end position="21"/>
    </location>
</feature>
<geneLocation type="mitochondrion" evidence="3"/>
<sequence>MITIFKSSLVLSFFLVWYNLNDKLKKKYSIVNGKNLIQVKYINLSSRNRGSVHRVQMNKKHKIMNVKKKIIDLIFMLKNIVNVINLMIKMLEYSAKKMKAKENLLYSMMKPEINSDSPSEKSKGVRLVSAKMVMIQMSNMKIKSMWNDKFFCIKNMLLKFICSVKLMMIMMMIIKLISYEIIWAMERINPIMASLELEDHLIIMMMIMFMDIILMTIKMLNLLKLKFQMNGSIIHIINEQMMFNKGNKSSMMKLDLKFMFISLVNNLMASLNGCKIPKIMVLLGPLRFCMNLKILRSINVKNAILKKMDNNKMIMFNK</sequence>
<proteinExistence type="predicted"/>
<evidence type="ECO:0000256" key="2">
    <source>
        <dbReference type="SAM" id="SignalP"/>
    </source>
</evidence>
<name>U5IJ54_9HEMI</name>
<dbReference type="AlphaFoldDB" id="U5IJ54"/>